<comment type="similarity">
    <text evidence="1 5">Belongs to the transferase hexapeptide repeat family.</text>
</comment>
<dbReference type="Gene3D" id="2.160.10.10">
    <property type="entry name" value="Hexapeptide repeat proteins"/>
    <property type="match status" value="1"/>
</dbReference>
<dbReference type="GO" id="GO:0009001">
    <property type="term" value="F:serine O-acetyltransferase activity"/>
    <property type="evidence" value="ECO:0007669"/>
    <property type="project" value="UniProtKB-EC"/>
</dbReference>
<dbReference type="InterPro" id="IPR011004">
    <property type="entry name" value="Trimer_LpxA-like_sf"/>
</dbReference>
<dbReference type="Proteomes" id="UP000253961">
    <property type="component" value="Unassembled WGS sequence"/>
</dbReference>
<dbReference type="InterPro" id="IPR005881">
    <property type="entry name" value="Ser_O-AcTrfase"/>
</dbReference>
<keyword evidence="2 5" id="KW-0808">Transferase</keyword>
<dbReference type="PIRSF" id="PIRSF000441">
    <property type="entry name" value="CysE"/>
    <property type="match status" value="1"/>
</dbReference>
<dbReference type="EMBL" id="QPKV01000015">
    <property type="protein sequence ID" value="RDC54282.1"/>
    <property type="molecule type" value="Genomic_DNA"/>
</dbReference>
<sequence>MSYINKKRDVFQDWAANHHNLKGRVLMVFFRCASLIRRNLILRIIFFWYLLLYKFIIGWILNIDISARVRIGPGLKLVYGYGSVIDGATTIGTNCTLRHLTTITCKMLEDGTSSPAPVIGDNVDIGVNATIIGDIKIGNNVIIGAGAVVTKDVENNCVIGGNPAVVIKMVYKFPLDENLSIVKGSVIL</sequence>
<dbReference type="PROSITE" id="PS00101">
    <property type="entry name" value="HEXAPEP_TRANSFERASES"/>
    <property type="match status" value="1"/>
</dbReference>
<evidence type="ECO:0000256" key="5">
    <source>
        <dbReference type="PIRNR" id="PIRNR000441"/>
    </source>
</evidence>
<protein>
    <recommendedName>
        <fullName evidence="5">Serine acetyltransferase</fullName>
        <ecNumber evidence="5">2.3.1.30</ecNumber>
    </recommendedName>
</protein>
<organism evidence="7 8">
    <name type="scientific">Pedobacter chinensis</name>
    <dbReference type="NCBI Taxonomy" id="2282421"/>
    <lineage>
        <taxon>Bacteria</taxon>
        <taxon>Pseudomonadati</taxon>
        <taxon>Bacteroidota</taxon>
        <taxon>Sphingobacteriia</taxon>
        <taxon>Sphingobacteriales</taxon>
        <taxon>Sphingobacteriaceae</taxon>
        <taxon>Pedobacter</taxon>
    </lineage>
</organism>
<keyword evidence="8" id="KW-1185">Reference proteome</keyword>
<keyword evidence="4 5" id="KW-0012">Acyltransferase</keyword>
<dbReference type="CDD" id="cd03354">
    <property type="entry name" value="LbH_SAT"/>
    <property type="match status" value="1"/>
</dbReference>
<feature type="transmembrane region" description="Helical" evidence="6">
    <location>
        <begin position="40"/>
        <end position="61"/>
    </location>
</feature>
<keyword evidence="3" id="KW-0677">Repeat</keyword>
<dbReference type="RefSeq" id="WP_115404941.1">
    <property type="nucleotide sequence ID" value="NZ_QPKV01000015.1"/>
</dbReference>
<dbReference type="OrthoDB" id="9814490at2"/>
<keyword evidence="6" id="KW-0812">Transmembrane</keyword>
<keyword evidence="6" id="KW-0472">Membrane</keyword>
<dbReference type="PANTHER" id="PTHR42811">
    <property type="entry name" value="SERINE ACETYLTRANSFERASE"/>
    <property type="match status" value="1"/>
</dbReference>
<dbReference type="InterPro" id="IPR018357">
    <property type="entry name" value="Hexapep_transf_CS"/>
</dbReference>
<comment type="caution">
    <text evidence="7">The sequence shown here is derived from an EMBL/GenBank/DDBJ whole genome shotgun (WGS) entry which is preliminary data.</text>
</comment>
<dbReference type="Pfam" id="PF00132">
    <property type="entry name" value="Hexapep"/>
    <property type="match status" value="1"/>
</dbReference>
<evidence type="ECO:0000313" key="7">
    <source>
        <dbReference type="EMBL" id="RDC54282.1"/>
    </source>
</evidence>
<dbReference type="EC" id="2.3.1.30" evidence="5"/>
<dbReference type="InterPro" id="IPR045304">
    <property type="entry name" value="LbH_SAT"/>
</dbReference>
<evidence type="ECO:0000256" key="1">
    <source>
        <dbReference type="ARBA" id="ARBA00007274"/>
    </source>
</evidence>
<evidence type="ECO:0000256" key="3">
    <source>
        <dbReference type="ARBA" id="ARBA00022737"/>
    </source>
</evidence>
<keyword evidence="6" id="KW-1133">Transmembrane helix</keyword>
<proteinExistence type="inferred from homology"/>
<dbReference type="SUPFAM" id="SSF51161">
    <property type="entry name" value="Trimeric LpxA-like enzymes"/>
    <property type="match status" value="1"/>
</dbReference>
<evidence type="ECO:0000256" key="2">
    <source>
        <dbReference type="ARBA" id="ARBA00022679"/>
    </source>
</evidence>
<dbReference type="GO" id="GO:0006535">
    <property type="term" value="P:cysteine biosynthetic process from serine"/>
    <property type="evidence" value="ECO:0007669"/>
    <property type="project" value="InterPro"/>
</dbReference>
<dbReference type="AlphaFoldDB" id="A0A369PPR8"/>
<evidence type="ECO:0000256" key="6">
    <source>
        <dbReference type="SAM" id="Phobius"/>
    </source>
</evidence>
<accession>A0A369PPR8</accession>
<reference evidence="7 8" key="1">
    <citation type="submission" date="2018-07" db="EMBL/GenBank/DDBJ databases">
        <title>Pedobacter sp. nov., isolated from soil.</title>
        <authorList>
            <person name="Zhou L.Y."/>
            <person name="Du Z.J."/>
        </authorList>
    </citation>
    <scope>NUCLEOTIDE SEQUENCE [LARGE SCALE GENOMIC DNA]</scope>
    <source>
        <strain evidence="7 8">JDX94</strain>
    </source>
</reference>
<gene>
    <name evidence="7" type="ORF">DU508_22610</name>
</gene>
<evidence type="ECO:0000313" key="8">
    <source>
        <dbReference type="Proteomes" id="UP000253961"/>
    </source>
</evidence>
<name>A0A369PPR8_9SPHI</name>
<comment type="catalytic activity">
    <reaction evidence="5">
        <text>L-serine + acetyl-CoA = O-acetyl-L-serine + CoA</text>
        <dbReference type="Rhea" id="RHEA:24560"/>
        <dbReference type="ChEBI" id="CHEBI:33384"/>
        <dbReference type="ChEBI" id="CHEBI:57287"/>
        <dbReference type="ChEBI" id="CHEBI:57288"/>
        <dbReference type="ChEBI" id="CHEBI:58340"/>
        <dbReference type="EC" id="2.3.1.30"/>
    </reaction>
</comment>
<evidence type="ECO:0000256" key="4">
    <source>
        <dbReference type="ARBA" id="ARBA00023315"/>
    </source>
</evidence>
<dbReference type="GO" id="GO:0005737">
    <property type="term" value="C:cytoplasm"/>
    <property type="evidence" value="ECO:0007669"/>
    <property type="project" value="InterPro"/>
</dbReference>
<dbReference type="InterPro" id="IPR001451">
    <property type="entry name" value="Hexapep"/>
</dbReference>